<evidence type="ECO:0000313" key="3">
    <source>
        <dbReference type="EMBL" id="KAF1992732.1"/>
    </source>
</evidence>
<dbReference type="OrthoDB" id="3782625at2759"/>
<dbReference type="EMBL" id="ML977820">
    <property type="protein sequence ID" value="KAF1992732.1"/>
    <property type="molecule type" value="Genomic_DNA"/>
</dbReference>
<keyword evidence="2" id="KW-1133">Transmembrane helix</keyword>
<evidence type="ECO:0000313" key="4">
    <source>
        <dbReference type="Proteomes" id="UP000799779"/>
    </source>
</evidence>
<feature type="region of interest" description="Disordered" evidence="1">
    <location>
        <begin position="257"/>
        <end position="281"/>
    </location>
</feature>
<keyword evidence="2" id="KW-0472">Membrane</keyword>
<evidence type="ECO:0000256" key="1">
    <source>
        <dbReference type="SAM" id="MobiDB-lite"/>
    </source>
</evidence>
<keyword evidence="2" id="KW-0812">Transmembrane</keyword>
<keyword evidence="4" id="KW-1185">Reference proteome</keyword>
<feature type="transmembrane region" description="Helical" evidence="2">
    <location>
        <begin position="64"/>
        <end position="89"/>
    </location>
</feature>
<name>A0A6A5VSD3_9PLEO</name>
<accession>A0A6A5VSD3</accession>
<dbReference type="Proteomes" id="UP000799779">
    <property type="component" value="Unassembled WGS sequence"/>
</dbReference>
<sequence length="503" mass="55905">MSTSASLVKLFDAALAAFDEDPCPLLSYQIDAFRSYLKILLENEDSLEVQPKQRRSEKKRVRNVLADIFVGVGTEVFILCTIAIPVSYLSAKATKNLVPELRHWWRTAPRPRALSQIATQLCDAHSISTRVSAYRERILFEIAPALEQGANICSRHLPSPENNPSSPHALHNRANPDAGSAKNNEQHEQRIHNEDKSDVSWQNVANAHARAVAAFKSAISIVAESIPRSKEREVWISSCHNHLHLLKQLACLNESDGKGLKRKRGASLESEPDTSDDRNHVIRTRSIDSTEVQATVNLQAGNATTLDLPISQCSTRPMYQEQATEDVSPGATGSKVLPHTQTASQVEQANDIFMAYMAGMAELENILGTYLFEAMKQSCIRRQEENKNLMTFTDAARLHFAYKEGDDFKLELWLCSSAEKAISQAKATMSSIEDLRNLLGDFLFTAMKTSQRRKREEEIGTSADTSAVEVGFPGGKDSGDDCKLEVMLGFQTGCYIWAKAYRS</sequence>
<dbReference type="AlphaFoldDB" id="A0A6A5VSD3"/>
<evidence type="ECO:0000256" key="2">
    <source>
        <dbReference type="SAM" id="Phobius"/>
    </source>
</evidence>
<proteinExistence type="predicted"/>
<reference evidence="3" key="1">
    <citation type="journal article" date="2020" name="Stud. Mycol.">
        <title>101 Dothideomycetes genomes: a test case for predicting lifestyles and emergence of pathogens.</title>
        <authorList>
            <person name="Haridas S."/>
            <person name="Albert R."/>
            <person name="Binder M."/>
            <person name="Bloem J."/>
            <person name="Labutti K."/>
            <person name="Salamov A."/>
            <person name="Andreopoulos B."/>
            <person name="Baker S."/>
            <person name="Barry K."/>
            <person name="Bills G."/>
            <person name="Bluhm B."/>
            <person name="Cannon C."/>
            <person name="Castanera R."/>
            <person name="Culley D."/>
            <person name="Daum C."/>
            <person name="Ezra D."/>
            <person name="Gonzalez J."/>
            <person name="Henrissat B."/>
            <person name="Kuo A."/>
            <person name="Liang C."/>
            <person name="Lipzen A."/>
            <person name="Lutzoni F."/>
            <person name="Magnuson J."/>
            <person name="Mondo S."/>
            <person name="Nolan M."/>
            <person name="Ohm R."/>
            <person name="Pangilinan J."/>
            <person name="Park H.-J."/>
            <person name="Ramirez L."/>
            <person name="Alfaro M."/>
            <person name="Sun H."/>
            <person name="Tritt A."/>
            <person name="Yoshinaga Y."/>
            <person name="Zwiers L.-H."/>
            <person name="Turgeon B."/>
            <person name="Goodwin S."/>
            <person name="Spatafora J."/>
            <person name="Crous P."/>
            <person name="Grigoriev I."/>
        </authorList>
    </citation>
    <scope>NUCLEOTIDE SEQUENCE</scope>
    <source>
        <strain evidence="3">CBS 123094</strain>
    </source>
</reference>
<feature type="region of interest" description="Disordered" evidence="1">
    <location>
        <begin position="153"/>
        <end position="198"/>
    </location>
</feature>
<gene>
    <name evidence="3" type="ORF">P154DRAFT_528256</name>
</gene>
<organism evidence="3 4">
    <name type="scientific">Amniculicola lignicola CBS 123094</name>
    <dbReference type="NCBI Taxonomy" id="1392246"/>
    <lineage>
        <taxon>Eukaryota</taxon>
        <taxon>Fungi</taxon>
        <taxon>Dikarya</taxon>
        <taxon>Ascomycota</taxon>
        <taxon>Pezizomycotina</taxon>
        <taxon>Dothideomycetes</taxon>
        <taxon>Pleosporomycetidae</taxon>
        <taxon>Pleosporales</taxon>
        <taxon>Amniculicolaceae</taxon>
        <taxon>Amniculicola</taxon>
    </lineage>
</organism>
<feature type="compositionally biased region" description="Basic and acidic residues" evidence="1">
    <location>
        <begin position="184"/>
        <end position="198"/>
    </location>
</feature>
<protein>
    <submittedName>
        <fullName evidence="3">Uncharacterized protein</fullName>
    </submittedName>
</protein>